<comment type="similarity">
    <text evidence="1">Belongs to the LysR transcriptional regulatory family.</text>
</comment>
<evidence type="ECO:0000256" key="2">
    <source>
        <dbReference type="ARBA" id="ARBA00023015"/>
    </source>
</evidence>
<evidence type="ECO:0000259" key="5">
    <source>
        <dbReference type="PROSITE" id="PS50931"/>
    </source>
</evidence>
<evidence type="ECO:0000313" key="6">
    <source>
        <dbReference type="EMBL" id="NKQ57699.1"/>
    </source>
</evidence>
<dbReference type="Proteomes" id="UP000715441">
    <property type="component" value="Unassembled WGS sequence"/>
</dbReference>
<dbReference type="PANTHER" id="PTHR30346">
    <property type="entry name" value="TRANSCRIPTIONAL DUAL REGULATOR HCAR-RELATED"/>
    <property type="match status" value="1"/>
</dbReference>
<dbReference type="InterPro" id="IPR005119">
    <property type="entry name" value="LysR_subst-bd"/>
</dbReference>
<dbReference type="InterPro" id="IPR000847">
    <property type="entry name" value="LysR_HTH_N"/>
</dbReference>
<dbReference type="PANTHER" id="PTHR30346:SF0">
    <property type="entry name" value="HCA OPERON TRANSCRIPTIONAL ACTIVATOR HCAR"/>
    <property type="match status" value="1"/>
</dbReference>
<proteinExistence type="inferred from homology"/>
<dbReference type="InterPro" id="IPR036388">
    <property type="entry name" value="WH-like_DNA-bd_sf"/>
</dbReference>
<evidence type="ECO:0000256" key="3">
    <source>
        <dbReference type="ARBA" id="ARBA00023125"/>
    </source>
</evidence>
<dbReference type="InterPro" id="IPR036390">
    <property type="entry name" value="WH_DNA-bd_sf"/>
</dbReference>
<protein>
    <submittedName>
        <fullName evidence="6">LysR family transcriptional regulator</fullName>
    </submittedName>
</protein>
<comment type="caution">
    <text evidence="6">The sequence shown here is derived from an EMBL/GenBank/DDBJ whole genome shotgun (WGS) entry which is preliminary data.</text>
</comment>
<evidence type="ECO:0000256" key="1">
    <source>
        <dbReference type="ARBA" id="ARBA00009437"/>
    </source>
</evidence>
<dbReference type="PRINTS" id="PR00039">
    <property type="entry name" value="HTHLYSR"/>
</dbReference>
<dbReference type="Gene3D" id="3.40.190.10">
    <property type="entry name" value="Periplasmic binding protein-like II"/>
    <property type="match status" value="2"/>
</dbReference>
<keyword evidence="3" id="KW-0238">DNA-binding</keyword>
<dbReference type="CDD" id="cd08414">
    <property type="entry name" value="PBP2_LTTR_aromatics_like"/>
    <property type="match status" value="1"/>
</dbReference>
<sequence length="303" mass="34073">MDVRYLRYFVVVAEELHFGRAAHRLHMAQPPLSQRIRDLERDLGVRLFDRNTRQVRLTEAGALLLEHARRVLDDVDAARQAMGRIKAGGATALRVGCLPDTMPATIQAIMDEFHAHRPDVLVELRELTTNEQLRALRSGELDIGVLRHPCDTVGLDCGVAFQRPFGVILRKDHALGSRRQIRLRDLNGSSLVIFPRKMASQLYDHMLSVCRDRGFMPGTFRHARNPYFIYGLVLAGMGVHLNERPTYRLQAGLVWRPLVDEPLSWVTSAAWVPSRRDETIEAFAAAILAGFTSTGHQLVTAAS</sequence>
<reference evidence="6 7" key="1">
    <citation type="submission" date="2020-04" db="EMBL/GenBank/DDBJ databases">
        <title>Novel species.</title>
        <authorList>
            <person name="Teo W.F.A."/>
            <person name="Lipun K."/>
            <person name="Srisuk N."/>
            <person name="Duangmal K."/>
        </authorList>
    </citation>
    <scope>NUCLEOTIDE SEQUENCE [LARGE SCALE GENOMIC DNA]</scope>
    <source>
        <strain evidence="6 7">K13G38</strain>
    </source>
</reference>
<keyword evidence="7" id="KW-1185">Reference proteome</keyword>
<dbReference type="Pfam" id="PF00126">
    <property type="entry name" value="HTH_1"/>
    <property type="match status" value="1"/>
</dbReference>
<name>A0ABX1JFS6_9PSEU</name>
<dbReference type="RefSeq" id="WP_168520817.1">
    <property type="nucleotide sequence ID" value="NZ_JAAXLS010000040.1"/>
</dbReference>
<keyword evidence="2" id="KW-0805">Transcription regulation</keyword>
<accession>A0ABX1JFS6</accession>
<dbReference type="PROSITE" id="PS50931">
    <property type="entry name" value="HTH_LYSR"/>
    <property type="match status" value="1"/>
</dbReference>
<evidence type="ECO:0000256" key="4">
    <source>
        <dbReference type="ARBA" id="ARBA00023163"/>
    </source>
</evidence>
<dbReference type="EMBL" id="JAAXLS010000040">
    <property type="protein sequence ID" value="NKQ57699.1"/>
    <property type="molecule type" value="Genomic_DNA"/>
</dbReference>
<keyword evidence="4" id="KW-0804">Transcription</keyword>
<dbReference type="Pfam" id="PF03466">
    <property type="entry name" value="LysR_substrate"/>
    <property type="match status" value="1"/>
</dbReference>
<dbReference type="SUPFAM" id="SSF46785">
    <property type="entry name" value="Winged helix' DNA-binding domain"/>
    <property type="match status" value="1"/>
</dbReference>
<dbReference type="SUPFAM" id="SSF53850">
    <property type="entry name" value="Periplasmic binding protein-like II"/>
    <property type="match status" value="1"/>
</dbReference>
<feature type="domain" description="HTH lysR-type" evidence="5">
    <location>
        <begin position="1"/>
        <end position="58"/>
    </location>
</feature>
<organism evidence="6 7">
    <name type="scientific">Amycolatopsis acididurans</name>
    <dbReference type="NCBI Taxonomy" id="2724524"/>
    <lineage>
        <taxon>Bacteria</taxon>
        <taxon>Bacillati</taxon>
        <taxon>Actinomycetota</taxon>
        <taxon>Actinomycetes</taxon>
        <taxon>Pseudonocardiales</taxon>
        <taxon>Pseudonocardiaceae</taxon>
        <taxon>Amycolatopsis</taxon>
    </lineage>
</organism>
<evidence type="ECO:0000313" key="7">
    <source>
        <dbReference type="Proteomes" id="UP000715441"/>
    </source>
</evidence>
<gene>
    <name evidence="6" type="ORF">HFP15_33040</name>
</gene>
<dbReference type="Gene3D" id="1.10.10.10">
    <property type="entry name" value="Winged helix-like DNA-binding domain superfamily/Winged helix DNA-binding domain"/>
    <property type="match status" value="1"/>
</dbReference>